<sequence length="85" mass="9397">MARKQAGTFTKDYIENSCVGIPGKRIFCRDGLNGLGLAIDARGEKLSKTFIFETMLHGQNLRLNIGKYPTWTIEDAQGAPGNSRH</sequence>
<dbReference type="Proteomes" id="UP000739411">
    <property type="component" value="Unassembled WGS sequence"/>
</dbReference>
<dbReference type="AlphaFoldDB" id="A0A935MVK0"/>
<comment type="caution">
    <text evidence="1">The sequence shown here is derived from an EMBL/GenBank/DDBJ whole genome shotgun (WGS) entry which is preliminary data.</text>
</comment>
<proteinExistence type="predicted"/>
<evidence type="ECO:0000313" key="1">
    <source>
        <dbReference type="EMBL" id="MBK7414782.1"/>
    </source>
</evidence>
<dbReference type="EMBL" id="JADJMS010000013">
    <property type="protein sequence ID" value="MBK7414782.1"/>
    <property type="molecule type" value="Genomic_DNA"/>
</dbReference>
<reference evidence="1 2" key="1">
    <citation type="submission" date="2020-10" db="EMBL/GenBank/DDBJ databases">
        <title>Connecting structure to function with the recovery of over 1000 high-quality activated sludge metagenome-assembled genomes encoding full-length rRNA genes using long-read sequencing.</title>
        <authorList>
            <person name="Singleton C.M."/>
            <person name="Petriglieri F."/>
            <person name="Kristensen J.M."/>
            <person name="Kirkegaard R.H."/>
            <person name="Michaelsen T.Y."/>
            <person name="Andersen M.H."/>
            <person name="Karst S.M."/>
            <person name="Dueholm M.S."/>
            <person name="Nielsen P.H."/>
            <person name="Albertsen M."/>
        </authorList>
    </citation>
    <scope>NUCLEOTIDE SEQUENCE [LARGE SCALE GENOMIC DNA]</scope>
    <source>
        <strain evidence="1">EsbW_18-Q3-R4-48_BATAC.463</strain>
    </source>
</reference>
<name>A0A935MVK0_9RHOO</name>
<evidence type="ECO:0000313" key="2">
    <source>
        <dbReference type="Proteomes" id="UP000739411"/>
    </source>
</evidence>
<gene>
    <name evidence="1" type="ORF">IPJ38_06375</name>
</gene>
<organism evidence="1 2">
    <name type="scientific">Candidatus Dechloromonas phosphorivorans</name>
    <dbReference type="NCBI Taxonomy" id="2899244"/>
    <lineage>
        <taxon>Bacteria</taxon>
        <taxon>Pseudomonadati</taxon>
        <taxon>Pseudomonadota</taxon>
        <taxon>Betaproteobacteria</taxon>
        <taxon>Rhodocyclales</taxon>
        <taxon>Azonexaceae</taxon>
        <taxon>Dechloromonas</taxon>
    </lineage>
</organism>
<protein>
    <submittedName>
        <fullName evidence="1">DUF4102 domain-containing protein</fullName>
    </submittedName>
</protein>
<accession>A0A935MVK0</accession>
<dbReference type="InterPro" id="IPR038488">
    <property type="entry name" value="Integrase_DNA-bd_sf"/>
</dbReference>
<dbReference type="Gene3D" id="3.30.160.390">
    <property type="entry name" value="Integrase, DNA-binding domain"/>
    <property type="match status" value="1"/>
</dbReference>